<protein>
    <submittedName>
        <fullName evidence="2">Uncharacterized protein</fullName>
    </submittedName>
</protein>
<dbReference type="OrthoDB" id="3259498at2759"/>
<feature type="compositionally biased region" description="Low complexity" evidence="1">
    <location>
        <begin position="103"/>
        <end position="125"/>
    </location>
</feature>
<dbReference type="Proteomes" id="UP000683000">
    <property type="component" value="Unassembled WGS sequence"/>
</dbReference>
<reference evidence="2" key="1">
    <citation type="submission" date="2021-03" db="EMBL/GenBank/DDBJ databases">
        <title>Evolutionary innovations through gain and loss of genes in the ectomycorrhizal Boletales.</title>
        <authorList>
            <person name="Wu G."/>
            <person name="Miyauchi S."/>
            <person name="Morin E."/>
            <person name="Yang Z.-L."/>
            <person name="Xu J."/>
            <person name="Martin F.M."/>
        </authorList>
    </citation>
    <scope>NUCLEOTIDE SEQUENCE</scope>
    <source>
        <strain evidence="2">BR01</strain>
    </source>
</reference>
<evidence type="ECO:0000256" key="1">
    <source>
        <dbReference type="SAM" id="MobiDB-lite"/>
    </source>
</evidence>
<organism evidence="2 3">
    <name type="scientific">Boletus reticuloceps</name>
    <dbReference type="NCBI Taxonomy" id="495285"/>
    <lineage>
        <taxon>Eukaryota</taxon>
        <taxon>Fungi</taxon>
        <taxon>Dikarya</taxon>
        <taxon>Basidiomycota</taxon>
        <taxon>Agaricomycotina</taxon>
        <taxon>Agaricomycetes</taxon>
        <taxon>Agaricomycetidae</taxon>
        <taxon>Boletales</taxon>
        <taxon>Boletineae</taxon>
        <taxon>Boletaceae</taxon>
        <taxon>Boletoideae</taxon>
        <taxon>Boletus</taxon>
    </lineage>
</organism>
<proteinExistence type="predicted"/>
<evidence type="ECO:0000313" key="2">
    <source>
        <dbReference type="EMBL" id="KAG6381521.1"/>
    </source>
</evidence>
<dbReference type="AlphaFoldDB" id="A0A8I2YZY0"/>
<feature type="compositionally biased region" description="Polar residues" evidence="1">
    <location>
        <begin position="172"/>
        <end position="208"/>
    </location>
</feature>
<sequence length="329" mass="34271">MPRIPNRTVAVAVNHISPDDDEDNDICPVCDGDCTCNNGPHPLPPNVSHGNARFVATPTASTASSAPALRAQPLKIKLIVPPSIQNKARGLGSAPKNSRSEDSPAASNGVAGSSSVSSHLASAIAGHGQHSSSDPIGPKRRRRASMAAAIAIARDGATNALSDRKIRGNAVNTLPQSQSNLSSHTYAQRPVTSRATRPQVQTSKSNLAASRHTSKSQAKGTIANRLDSIKKKQKSLGDLADSHLQPSVVDDDGDDVSSGRFPTFVSADGLASEASDSSDSESDSDASGFGSDLSLAAEEENLLSRSEGVTTRPAFVESCWETTFRSSKN</sequence>
<feature type="region of interest" description="Disordered" evidence="1">
    <location>
        <begin position="172"/>
        <end position="293"/>
    </location>
</feature>
<gene>
    <name evidence="2" type="ORF">JVT61DRAFT_106</name>
</gene>
<feature type="compositionally biased region" description="Low complexity" evidence="1">
    <location>
        <begin position="266"/>
        <end position="275"/>
    </location>
</feature>
<dbReference type="EMBL" id="JAGFBS010000001">
    <property type="protein sequence ID" value="KAG6381521.1"/>
    <property type="molecule type" value="Genomic_DNA"/>
</dbReference>
<name>A0A8I2YZY0_9AGAM</name>
<feature type="region of interest" description="Disordered" evidence="1">
    <location>
        <begin position="87"/>
        <end position="145"/>
    </location>
</feature>
<keyword evidence="3" id="KW-1185">Reference proteome</keyword>
<comment type="caution">
    <text evidence="2">The sequence shown here is derived from an EMBL/GenBank/DDBJ whole genome shotgun (WGS) entry which is preliminary data.</text>
</comment>
<evidence type="ECO:0000313" key="3">
    <source>
        <dbReference type="Proteomes" id="UP000683000"/>
    </source>
</evidence>
<accession>A0A8I2YZY0</accession>